<reference evidence="3" key="1">
    <citation type="journal article" date="2005" name="Nature">
        <title>The map-based sequence of the rice genome.</title>
        <authorList>
            <consortium name="International rice genome sequencing project (IRGSP)"/>
            <person name="Matsumoto T."/>
            <person name="Wu J."/>
            <person name="Kanamori H."/>
            <person name="Katayose Y."/>
            <person name="Fujisawa M."/>
            <person name="Namiki N."/>
            <person name="Mizuno H."/>
            <person name="Yamamoto K."/>
            <person name="Antonio B.A."/>
            <person name="Baba T."/>
            <person name="Sakata K."/>
            <person name="Nagamura Y."/>
            <person name="Aoki H."/>
            <person name="Arikawa K."/>
            <person name="Arita K."/>
            <person name="Bito T."/>
            <person name="Chiden Y."/>
            <person name="Fujitsuka N."/>
            <person name="Fukunaka R."/>
            <person name="Hamada M."/>
            <person name="Harada C."/>
            <person name="Hayashi A."/>
            <person name="Hijishita S."/>
            <person name="Honda M."/>
            <person name="Hosokawa S."/>
            <person name="Ichikawa Y."/>
            <person name="Idonuma A."/>
            <person name="Iijima M."/>
            <person name="Ikeda M."/>
            <person name="Ikeno M."/>
            <person name="Ito K."/>
            <person name="Ito S."/>
            <person name="Ito T."/>
            <person name="Ito Y."/>
            <person name="Ito Y."/>
            <person name="Iwabuchi A."/>
            <person name="Kamiya K."/>
            <person name="Karasawa W."/>
            <person name="Kurita K."/>
            <person name="Katagiri S."/>
            <person name="Kikuta A."/>
            <person name="Kobayashi H."/>
            <person name="Kobayashi N."/>
            <person name="Machita K."/>
            <person name="Maehara T."/>
            <person name="Masukawa M."/>
            <person name="Mizubayashi T."/>
            <person name="Mukai Y."/>
            <person name="Nagasaki H."/>
            <person name="Nagata Y."/>
            <person name="Naito S."/>
            <person name="Nakashima M."/>
            <person name="Nakama Y."/>
            <person name="Nakamichi Y."/>
            <person name="Nakamura M."/>
            <person name="Meguro A."/>
            <person name="Negishi M."/>
            <person name="Ohta I."/>
            <person name="Ohta T."/>
            <person name="Okamoto M."/>
            <person name="Ono N."/>
            <person name="Saji S."/>
            <person name="Sakaguchi M."/>
            <person name="Sakai K."/>
            <person name="Shibata M."/>
            <person name="Shimokawa T."/>
            <person name="Song J."/>
            <person name="Takazaki Y."/>
            <person name="Terasawa K."/>
            <person name="Tsugane M."/>
            <person name="Tsuji K."/>
            <person name="Ueda S."/>
            <person name="Waki K."/>
            <person name="Yamagata H."/>
            <person name="Yamamoto M."/>
            <person name="Yamamoto S."/>
            <person name="Yamane H."/>
            <person name="Yoshiki S."/>
            <person name="Yoshihara R."/>
            <person name="Yukawa K."/>
            <person name="Zhong H."/>
            <person name="Yano M."/>
            <person name="Yuan Q."/>
            <person name="Ouyang S."/>
            <person name="Liu J."/>
            <person name="Jones K.M."/>
            <person name="Gansberger K."/>
            <person name="Moffat K."/>
            <person name="Hill J."/>
            <person name="Bera J."/>
            <person name="Fadrosh D."/>
            <person name="Jin S."/>
            <person name="Johri S."/>
            <person name="Kim M."/>
            <person name="Overton L."/>
            <person name="Reardon M."/>
            <person name="Tsitrin T."/>
            <person name="Vuong H."/>
            <person name="Weaver B."/>
            <person name="Ciecko A."/>
            <person name="Tallon L."/>
            <person name="Jackson J."/>
            <person name="Pai G."/>
            <person name="Aken S.V."/>
            <person name="Utterback T."/>
            <person name="Reidmuller S."/>
            <person name="Feldblyum T."/>
            <person name="Hsiao J."/>
            <person name="Zismann V."/>
            <person name="Iobst S."/>
            <person name="de Vazeille A.R."/>
            <person name="Buell C.R."/>
            <person name="Ying K."/>
            <person name="Li Y."/>
            <person name="Lu T."/>
            <person name="Huang Y."/>
            <person name="Zhao Q."/>
            <person name="Feng Q."/>
            <person name="Zhang L."/>
            <person name="Zhu J."/>
            <person name="Weng Q."/>
            <person name="Mu J."/>
            <person name="Lu Y."/>
            <person name="Fan D."/>
            <person name="Liu Y."/>
            <person name="Guan J."/>
            <person name="Zhang Y."/>
            <person name="Yu S."/>
            <person name="Liu X."/>
            <person name="Zhang Y."/>
            <person name="Hong G."/>
            <person name="Han B."/>
            <person name="Choisne N."/>
            <person name="Demange N."/>
            <person name="Orjeda G."/>
            <person name="Samain S."/>
            <person name="Cattolico L."/>
            <person name="Pelletier E."/>
            <person name="Couloux A."/>
            <person name="Segurens B."/>
            <person name="Wincker P."/>
            <person name="D'Hont A."/>
            <person name="Scarpelli C."/>
            <person name="Weissenbach J."/>
            <person name="Salanoubat M."/>
            <person name="Quetier F."/>
            <person name="Yu Y."/>
            <person name="Kim H.R."/>
            <person name="Rambo T."/>
            <person name="Currie J."/>
            <person name="Collura K."/>
            <person name="Luo M."/>
            <person name="Yang T."/>
            <person name="Ammiraju J.S.S."/>
            <person name="Engler F."/>
            <person name="Soderlund C."/>
            <person name="Wing R.A."/>
            <person name="Palmer L.E."/>
            <person name="de la Bastide M."/>
            <person name="Spiegel L."/>
            <person name="Nascimento L."/>
            <person name="Zutavern T."/>
            <person name="O'Shaughnessy A."/>
            <person name="Dike S."/>
            <person name="Dedhia N."/>
            <person name="Preston R."/>
            <person name="Balija V."/>
            <person name="McCombie W.R."/>
            <person name="Chow T."/>
            <person name="Chen H."/>
            <person name="Chung M."/>
            <person name="Chen C."/>
            <person name="Shaw J."/>
            <person name="Wu H."/>
            <person name="Hsiao K."/>
            <person name="Chao Y."/>
            <person name="Chu M."/>
            <person name="Cheng C."/>
            <person name="Hour A."/>
            <person name="Lee P."/>
            <person name="Lin S."/>
            <person name="Lin Y."/>
            <person name="Liou J."/>
            <person name="Liu S."/>
            <person name="Hsing Y."/>
            <person name="Raghuvanshi S."/>
            <person name="Mohanty A."/>
            <person name="Bharti A.K."/>
            <person name="Gaur A."/>
            <person name="Gupta V."/>
            <person name="Kumar D."/>
            <person name="Ravi V."/>
            <person name="Vij S."/>
            <person name="Kapur A."/>
            <person name="Khurana P."/>
            <person name="Khurana P."/>
            <person name="Khurana J.P."/>
            <person name="Tyagi A.K."/>
            <person name="Gaikwad K."/>
            <person name="Singh A."/>
            <person name="Dalal V."/>
            <person name="Srivastava S."/>
            <person name="Dixit A."/>
            <person name="Pal A.K."/>
            <person name="Ghazi I.A."/>
            <person name="Yadav M."/>
            <person name="Pandit A."/>
            <person name="Bhargava A."/>
            <person name="Sureshbabu K."/>
            <person name="Batra K."/>
            <person name="Sharma T.R."/>
            <person name="Mohapatra T."/>
            <person name="Singh N.K."/>
            <person name="Messing J."/>
            <person name="Nelson A.B."/>
            <person name="Fuks G."/>
            <person name="Kavchok S."/>
            <person name="Keizer G."/>
            <person name="Linton E."/>
            <person name="Llaca V."/>
            <person name="Song R."/>
            <person name="Tanyolac B."/>
            <person name="Young S."/>
            <person name="Ho-Il K."/>
            <person name="Hahn J.H."/>
            <person name="Sangsakoo G."/>
            <person name="Vanavichit A."/>
            <person name="de Mattos Luiz.A.T."/>
            <person name="Zimmer P.D."/>
            <person name="Malone G."/>
            <person name="Dellagostin O."/>
            <person name="de Oliveira A.C."/>
            <person name="Bevan M."/>
            <person name="Bancroft I."/>
            <person name="Minx P."/>
            <person name="Cordum H."/>
            <person name="Wilson R."/>
            <person name="Cheng Z."/>
            <person name="Jin W."/>
            <person name="Jiang J."/>
            <person name="Leong S.A."/>
            <person name="Iwama H."/>
            <person name="Gojobori T."/>
            <person name="Itoh T."/>
            <person name="Niimura Y."/>
            <person name="Fujii Y."/>
            <person name="Habara T."/>
            <person name="Sakai H."/>
            <person name="Sato Y."/>
            <person name="Wilson G."/>
            <person name="Kumar K."/>
            <person name="McCouch S."/>
            <person name="Juretic N."/>
            <person name="Hoen D."/>
            <person name="Wright S."/>
            <person name="Bruskiewich R."/>
            <person name="Bureau T."/>
            <person name="Miyao A."/>
            <person name="Hirochika H."/>
            <person name="Nishikawa T."/>
            <person name="Kadowaki K."/>
            <person name="Sugiura M."/>
            <person name="Burr B."/>
            <person name="Sasaki T."/>
        </authorList>
    </citation>
    <scope>NUCLEOTIDE SEQUENCE [LARGE SCALE GENOMIC DNA]</scope>
    <source>
        <strain evidence="3">cv. Nipponbare</strain>
    </source>
</reference>
<dbReference type="EMBL" id="AP014963">
    <property type="protein sequence ID" value="BAT00113.1"/>
    <property type="molecule type" value="Genomic_DNA"/>
</dbReference>
<organism evidence="2 3">
    <name type="scientific">Oryza sativa subsp. japonica</name>
    <name type="common">Rice</name>
    <dbReference type="NCBI Taxonomy" id="39947"/>
    <lineage>
        <taxon>Eukaryota</taxon>
        <taxon>Viridiplantae</taxon>
        <taxon>Streptophyta</taxon>
        <taxon>Embryophyta</taxon>
        <taxon>Tracheophyta</taxon>
        <taxon>Spermatophyta</taxon>
        <taxon>Magnoliopsida</taxon>
        <taxon>Liliopsida</taxon>
        <taxon>Poales</taxon>
        <taxon>Poaceae</taxon>
        <taxon>BOP clade</taxon>
        <taxon>Oryzoideae</taxon>
        <taxon>Oryzeae</taxon>
        <taxon>Oryzinae</taxon>
        <taxon>Oryza</taxon>
        <taxon>Oryza sativa</taxon>
    </lineage>
</organism>
<reference evidence="2 3" key="2">
    <citation type="journal article" date="2013" name="Plant Cell Physiol.">
        <title>Rice Annotation Project Database (RAP-DB): an integrative and interactive database for rice genomics.</title>
        <authorList>
            <person name="Sakai H."/>
            <person name="Lee S.S."/>
            <person name="Tanaka T."/>
            <person name="Numa H."/>
            <person name="Kim J."/>
            <person name="Kawahara Y."/>
            <person name="Wakimoto H."/>
            <person name="Yang C.C."/>
            <person name="Iwamoto M."/>
            <person name="Abe T."/>
            <person name="Yamada Y."/>
            <person name="Muto A."/>
            <person name="Inokuchi H."/>
            <person name="Ikemura T."/>
            <person name="Matsumoto T."/>
            <person name="Sasaki T."/>
            <person name="Itoh T."/>
        </authorList>
    </citation>
    <scope>NUCLEOTIDE SEQUENCE [LARGE SCALE GENOMIC DNA]</scope>
    <source>
        <strain evidence="3">cv. Nipponbare</strain>
    </source>
</reference>
<dbReference type="InParanoid" id="A0A0P0X2F2"/>
<evidence type="ECO:0000256" key="1">
    <source>
        <dbReference type="SAM" id="MobiDB-lite"/>
    </source>
</evidence>
<evidence type="ECO:0000313" key="3">
    <source>
        <dbReference type="Proteomes" id="UP000059680"/>
    </source>
</evidence>
<dbReference type="Proteomes" id="UP000059680">
    <property type="component" value="Chromosome 7"/>
</dbReference>
<name>A0A0P0X2F2_ORYSJ</name>
<feature type="region of interest" description="Disordered" evidence="1">
    <location>
        <begin position="139"/>
        <end position="177"/>
    </location>
</feature>
<protein>
    <submittedName>
        <fullName evidence="2">Os07g0154201 protein</fullName>
    </submittedName>
</protein>
<keyword evidence="3" id="KW-1185">Reference proteome</keyword>
<evidence type="ECO:0000313" key="2">
    <source>
        <dbReference type="EMBL" id="BAT00113.1"/>
    </source>
</evidence>
<reference evidence="2 3" key="3">
    <citation type="journal article" date="2013" name="Rice">
        <title>Improvement of the Oryza sativa Nipponbare reference genome using next generation sequence and optical map data.</title>
        <authorList>
            <person name="Kawahara Y."/>
            <person name="de la Bastide M."/>
            <person name="Hamilton J.P."/>
            <person name="Kanamori H."/>
            <person name="McCombie W.R."/>
            <person name="Ouyang S."/>
            <person name="Schwartz D.C."/>
            <person name="Tanaka T."/>
            <person name="Wu J."/>
            <person name="Zhou S."/>
            <person name="Childs K.L."/>
            <person name="Davidson R.M."/>
            <person name="Lin H."/>
            <person name="Quesada-Ocampo L."/>
            <person name="Vaillancourt B."/>
            <person name="Sakai H."/>
            <person name="Lee S.S."/>
            <person name="Kim J."/>
            <person name="Numa H."/>
            <person name="Itoh T."/>
            <person name="Buell C.R."/>
            <person name="Matsumoto T."/>
        </authorList>
    </citation>
    <scope>NUCLEOTIDE SEQUENCE [LARGE SCALE GENOMIC DNA]</scope>
    <source>
        <strain evidence="3">cv. Nipponbare</strain>
    </source>
</reference>
<proteinExistence type="predicted"/>
<feature type="region of interest" description="Disordered" evidence="1">
    <location>
        <begin position="72"/>
        <end position="111"/>
    </location>
</feature>
<feature type="non-terminal residue" evidence="2">
    <location>
        <position position="177"/>
    </location>
</feature>
<gene>
    <name evidence="2" type="ordered locus">Os07g0154201</name>
    <name evidence="2" type="ORF">OSNPB_070154201</name>
</gene>
<sequence>MEVVPPDGLEVAVVGDTDVVGEVVLGHGEEAAVVVDEAGVGDADAPGRVEHAAERARAEQQKPRDAGVAVELADGLGEHGASHLPLLPQPRRLREPARVRLGAPPGEPHGVQHPVAVEQVVPGARRVERVGAVADVHPVEARREAAGHRQPPHRRALPDGRVVPGDLHGRISGARQR</sequence>
<dbReference type="AlphaFoldDB" id="A0A0P0X2F2"/>
<accession>A0A0P0X2F2</accession>
<dbReference type="FunCoup" id="A0A0P0X2F2">
    <property type="interactions" value="21"/>
</dbReference>
<dbReference type="Gramene" id="Os07t0154201-00">
    <property type="protein sequence ID" value="Os07t0154201-00"/>
    <property type="gene ID" value="Os07g0154201"/>
</dbReference>
<dbReference type="PaxDb" id="39947-A0A0P0X2F2"/>